<comment type="subcellular location">
    <subcellularLocation>
        <location evidence="1">Membrane</location>
        <topology evidence="1">Multi-pass membrane protein</topology>
    </subcellularLocation>
</comment>
<feature type="transmembrane region" description="Helical" evidence="10">
    <location>
        <begin position="649"/>
        <end position="671"/>
    </location>
</feature>
<reference evidence="11 12" key="1">
    <citation type="journal article" date="2018" name="Mol. Biol. Evol.">
        <title>Broad Genomic Sampling Reveals a Smut Pathogenic Ancestry of the Fungal Clade Ustilaginomycotina.</title>
        <authorList>
            <person name="Kijpornyongpan T."/>
            <person name="Mondo S.J."/>
            <person name="Barry K."/>
            <person name="Sandor L."/>
            <person name="Lee J."/>
            <person name="Lipzen A."/>
            <person name="Pangilinan J."/>
            <person name="LaButti K."/>
            <person name="Hainaut M."/>
            <person name="Henrissat B."/>
            <person name="Grigoriev I.V."/>
            <person name="Spatafora J.W."/>
            <person name="Aime M.C."/>
        </authorList>
    </citation>
    <scope>NUCLEOTIDE SEQUENCE [LARGE SCALE GENOMIC DNA]</scope>
    <source>
        <strain evidence="11 12">MCA 5214</strain>
    </source>
</reference>
<feature type="compositionally biased region" description="Acidic residues" evidence="9">
    <location>
        <begin position="247"/>
        <end position="256"/>
    </location>
</feature>
<keyword evidence="12" id="KW-1185">Reference proteome</keyword>
<dbReference type="GO" id="GO:0032216">
    <property type="term" value="F:glucosaminyl-phosphatidylinositol O-acyltransferase activity"/>
    <property type="evidence" value="ECO:0007669"/>
    <property type="project" value="TreeGrafter"/>
</dbReference>
<evidence type="ECO:0000256" key="5">
    <source>
        <dbReference type="ARBA" id="ARBA00022502"/>
    </source>
</evidence>
<dbReference type="AlphaFoldDB" id="A0A316V026"/>
<sequence length="878" mass="93764">MASTSAASSTYADAKVLFVSNNLGDSLTRVNAISSTSIATYALYAATLRLLAAHERYSAGNGAGASARRRDYLSPIPTRLSAALHSLTHLYRQAQDRSSSSSSPSVRQARFTVVAIEFGTTVVPLLLSITVSSSTGAALTLSALICALAAGLYRQARILEQAALSIARGRAVDGKGKQAAASDNEDDEDEASALYSQSSYDVRPDSKQRRRIARQTGSDDDTIGDAIPLESAVARRRKRQARSHWESDDEERELEEIERREARRAAAKPRPRIQSDVDGEENGGIRVSIESAADQAHGEAHPPEAWVDPSARQGEGSRTGSPVSMSRSGSSSRRGLGLGLGLGLTPPMRLPSTTSSPAPRSHAHDPFLTVYRAHMMLITCACILAVDFPLFPRALGKCETWGASLMDLGVGSFVFSLGLVGAGAQLKALDSPSTNSALRTLLEGLRKDMGKCLPLLALGLIRAVSVRLTAYPEHITEYGAHWSFFLTLSALPPLKTLVAFVREMGFAGKGRWSTWGLGIAAMHQVALRWGGMQRYVLDEKVDRQASLFAANREGICSLPGYLAIMLLATDMGLYVLPKVDPYQAFRRVKMNGDRREGSDEEGEDDAEPKEPVIAAPSHGHTRTGSDGRIDIKAALTSARRTQLKRLSSLCAILSSWAIIYWVVLALSAWALSFLLQDGYRRAEPGIAVVGATNTLTRVVSRRLANAPYVLWVAAFNASFLAAYACVYRALLLDVEYATPQSQRGRSGRQSSADGDAGDGLAASPSSSSFDSPYTSSNGTTSLDVALPRPLPTTPLLLSTLNTHSLRAFLVANLLTGLVNLSMQTMHASSFVGAVVMVLYLGAVVVTCVGLEEMGGQRGNADQGLLGKVVGVVAGRGGR</sequence>
<feature type="compositionally biased region" description="Low complexity" evidence="9">
    <location>
        <begin position="319"/>
        <end position="335"/>
    </location>
</feature>
<dbReference type="Pfam" id="PF06423">
    <property type="entry name" value="GWT1"/>
    <property type="match status" value="1"/>
</dbReference>
<accession>A0A316V026</accession>
<dbReference type="OrthoDB" id="15270at2759"/>
<keyword evidence="5" id="KW-0337">GPI-anchor biosynthesis</keyword>
<dbReference type="PANTHER" id="PTHR20661:SF0">
    <property type="entry name" value="PHOSPHATIDYLINOSITOL-GLYCAN BIOSYNTHESIS CLASS W PROTEIN"/>
    <property type="match status" value="1"/>
</dbReference>
<comment type="similarity">
    <text evidence="3">Belongs to the PIGW family.</text>
</comment>
<dbReference type="GO" id="GO:0072659">
    <property type="term" value="P:protein localization to plasma membrane"/>
    <property type="evidence" value="ECO:0007669"/>
    <property type="project" value="TreeGrafter"/>
</dbReference>
<feature type="compositionally biased region" description="Acidic residues" evidence="9">
    <location>
        <begin position="598"/>
        <end position="607"/>
    </location>
</feature>
<dbReference type="GeneID" id="37025056"/>
<evidence type="ECO:0000313" key="12">
    <source>
        <dbReference type="Proteomes" id="UP000245884"/>
    </source>
</evidence>
<feature type="transmembrane region" description="Helical" evidence="10">
    <location>
        <begin position="708"/>
        <end position="730"/>
    </location>
</feature>
<evidence type="ECO:0000256" key="1">
    <source>
        <dbReference type="ARBA" id="ARBA00004141"/>
    </source>
</evidence>
<dbReference type="Proteomes" id="UP000245884">
    <property type="component" value="Unassembled WGS sequence"/>
</dbReference>
<feature type="region of interest" description="Disordered" evidence="9">
    <location>
        <begin position="741"/>
        <end position="775"/>
    </location>
</feature>
<protein>
    <recommendedName>
        <fullName evidence="4">GPI-anchored wall transfer protein 1</fullName>
    </recommendedName>
</protein>
<evidence type="ECO:0000256" key="6">
    <source>
        <dbReference type="ARBA" id="ARBA00022692"/>
    </source>
</evidence>
<dbReference type="STRING" id="1569628.A0A316V026"/>
<evidence type="ECO:0000256" key="7">
    <source>
        <dbReference type="ARBA" id="ARBA00022989"/>
    </source>
</evidence>
<dbReference type="InterPro" id="IPR009447">
    <property type="entry name" value="PIGW/GWT1"/>
</dbReference>
<feature type="transmembrane region" description="Helical" evidence="10">
    <location>
        <begin position="828"/>
        <end position="850"/>
    </location>
</feature>
<organism evidence="11 12">
    <name type="scientific">Jaminaea rosea</name>
    <dbReference type="NCBI Taxonomy" id="1569628"/>
    <lineage>
        <taxon>Eukaryota</taxon>
        <taxon>Fungi</taxon>
        <taxon>Dikarya</taxon>
        <taxon>Basidiomycota</taxon>
        <taxon>Ustilaginomycotina</taxon>
        <taxon>Exobasidiomycetes</taxon>
        <taxon>Microstromatales</taxon>
        <taxon>Microstromatales incertae sedis</taxon>
        <taxon>Jaminaea</taxon>
    </lineage>
</organism>
<feature type="region of interest" description="Disordered" evidence="9">
    <location>
        <begin position="590"/>
        <end position="626"/>
    </location>
</feature>
<evidence type="ECO:0000256" key="9">
    <source>
        <dbReference type="SAM" id="MobiDB-lite"/>
    </source>
</evidence>
<dbReference type="UniPathway" id="UPA00196"/>
<dbReference type="PANTHER" id="PTHR20661">
    <property type="entry name" value="PHOSPHATIDYLINOSITOL-GLYCAN BIOSYNTHESIS CLASS W PROTEIN"/>
    <property type="match status" value="1"/>
</dbReference>
<feature type="region of interest" description="Disordered" evidence="9">
    <location>
        <begin position="173"/>
        <end position="362"/>
    </location>
</feature>
<proteinExistence type="inferred from homology"/>
<comment type="pathway">
    <text evidence="2">Glycolipid biosynthesis; glycosylphosphatidylinositol-anchor biosynthesis.</text>
</comment>
<evidence type="ECO:0000256" key="8">
    <source>
        <dbReference type="ARBA" id="ARBA00023136"/>
    </source>
</evidence>
<dbReference type="GO" id="GO:0006506">
    <property type="term" value="P:GPI anchor biosynthetic process"/>
    <property type="evidence" value="ECO:0007669"/>
    <property type="project" value="UniProtKB-UniPathway"/>
</dbReference>
<dbReference type="EMBL" id="KZ819663">
    <property type="protein sequence ID" value="PWN29523.1"/>
    <property type="molecule type" value="Genomic_DNA"/>
</dbReference>
<evidence type="ECO:0000256" key="2">
    <source>
        <dbReference type="ARBA" id="ARBA00004687"/>
    </source>
</evidence>
<evidence type="ECO:0000256" key="4">
    <source>
        <dbReference type="ARBA" id="ARBA00014495"/>
    </source>
</evidence>
<name>A0A316V026_9BASI</name>
<dbReference type="GO" id="GO:0005783">
    <property type="term" value="C:endoplasmic reticulum"/>
    <property type="evidence" value="ECO:0007669"/>
    <property type="project" value="TreeGrafter"/>
</dbReference>
<gene>
    <name evidence="11" type="ORF">BDZ90DRAFT_112662</name>
</gene>
<keyword evidence="8 10" id="KW-0472">Membrane</keyword>
<dbReference type="GO" id="GO:0016020">
    <property type="term" value="C:membrane"/>
    <property type="evidence" value="ECO:0007669"/>
    <property type="project" value="UniProtKB-SubCell"/>
</dbReference>
<dbReference type="RefSeq" id="XP_025364135.1">
    <property type="nucleotide sequence ID" value="XM_025503233.1"/>
</dbReference>
<keyword evidence="6 10" id="KW-0812">Transmembrane</keyword>
<evidence type="ECO:0000313" key="11">
    <source>
        <dbReference type="EMBL" id="PWN29523.1"/>
    </source>
</evidence>
<keyword evidence="7 10" id="KW-1133">Transmembrane helix</keyword>
<evidence type="ECO:0000256" key="3">
    <source>
        <dbReference type="ARBA" id="ARBA00007559"/>
    </source>
</evidence>
<evidence type="ECO:0000256" key="10">
    <source>
        <dbReference type="SAM" id="Phobius"/>
    </source>
</evidence>